<comment type="pathway">
    <text evidence="2">Glycan metabolism; osmoregulated periplasmic glucan (OPG) biosynthesis.</text>
</comment>
<dbReference type="InterPro" id="IPR011013">
    <property type="entry name" value="Gal_mutarotase_sf_dom"/>
</dbReference>
<dbReference type="GO" id="GO:0030246">
    <property type="term" value="F:carbohydrate binding"/>
    <property type="evidence" value="ECO:0007669"/>
    <property type="project" value="InterPro"/>
</dbReference>
<accession>A0A1W9HPS8</accession>
<dbReference type="PIRSF" id="PIRSF006281">
    <property type="entry name" value="MdoG"/>
    <property type="match status" value="1"/>
</dbReference>
<dbReference type="GO" id="GO:0003824">
    <property type="term" value="F:catalytic activity"/>
    <property type="evidence" value="ECO:0007669"/>
    <property type="project" value="InterPro"/>
</dbReference>
<keyword evidence="4" id="KW-0732">Signal</keyword>
<dbReference type="STRING" id="1827387.A4S15_01540"/>
<evidence type="ECO:0000256" key="5">
    <source>
        <dbReference type="ARBA" id="ARBA00022764"/>
    </source>
</evidence>
<dbReference type="InterPro" id="IPR014718">
    <property type="entry name" value="GH-type_carb-bd"/>
</dbReference>
<evidence type="ECO:0000256" key="1">
    <source>
        <dbReference type="ARBA" id="ARBA00004418"/>
    </source>
</evidence>
<evidence type="ECO:0000256" key="4">
    <source>
        <dbReference type="ARBA" id="ARBA00022729"/>
    </source>
</evidence>
<proteinExistence type="inferred from homology"/>
<name>A0A1W9HPS8_9HYPH</name>
<dbReference type="EMBL" id="LWDL01000031">
    <property type="protein sequence ID" value="OQW49450.1"/>
    <property type="molecule type" value="Genomic_DNA"/>
</dbReference>
<comment type="similarity">
    <text evidence="3">Belongs to the OpgD/OpgG family.</text>
</comment>
<evidence type="ECO:0000313" key="8">
    <source>
        <dbReference type="Proteomes" id="UP000192872"/>
    </source>
</evidence>
<evidence type="ECO:0000259" key="6">
    <source>
        <dbReference type="Pfam" id="PF04349"/>
    </source>
</evidence>
<keyword evidence="5" id="KW-0574">Periplasm</keyword>
<evidence type="ECO:0000256" key="3">
    <source>
        <dbReference type="ARBA" id="ARBA00009284"/>
    </source>
</evidence>
<sequence length="521" mass="57849">MALTRRTLFAGMMLPAMPDLVLAQQPHAMRLGEAAPFSRDILKAQAERLAAAPYQPRSPQAAAQAIDYDAHGKIRFTPERGLFADGSGPYPVSFFHLGRYFQKGVAIHEVRSGRSREILYDPALFTMPDDSPAKALPANAGFAGFRLQESRKRKDWRTQDWIAFLGASYFRAIGELNQYGLSARGIALNVATPEGEEFPDFTAFYIDAKAEKGAAIIHALLEGPSLTGAYTFTCRRDKGVVIDVECQLFLRRDIARLGIAPLTSMYWFSETRKPAMVDWRPEVHDSDGLQLLTGKGERLWRPLNNPPQVTVSSFLDENPRGFGLMQRDRLFDHYTDGVYYERRPSAYVEPVGDWGAGAVQLVEIPTDDEIHDNIVAMWVPGEPAKAGEKRSYRYRITWAADAPKAAIAQPALARVVATRLGNGGQPGTERPRGVRKFLVEFLGGPLTRLPKGALPQVQLWISRGSFGPYQHTEAVPNGLAGHWRTQFDLLVEGPQPVELRASLMIGGKPASETWSYQYHPG</sequence>
<gene>
    <name evidence="7" type="ORF">A4S15_01540</name>
</gene>
<dbReference type="UniPathway" id="UPA00637"/>
<protein>
    <submittedName>
        <fullName evidence="7">Glucan biosynthesis protein D</fullName>
    </submittedName>
</protein>
<dbReference type="InterPro" id="IPR013783">
    <property type="entry name" value="Ig-like_fold"/>
</dbReference>
<reference evidence="7 8" key="1">
    <citation type="journal article" date="2017" name="Water Res.">
        <title>Comammox in drinking water systems.</title>
        <authorList>
            <person name="Wang Y."/>
            <person name="Ma L."/>
            <person name="Mao Y."/>
            <person name="Jiang X."/>
            <person name="Xia Y."/>
            <person name="Yu K."/>
            <person name="Li B."/>
            <person name="Zhang T."/>
        </authorList>
    </citation>
    <scope>NUCLEOTIDE SEQUENCE [LARGE SCALE GENOMIC DNA]</scope>
    <source>
        <strain evidence="7">SG_bin8</strain>
    </source>
</reference>
<dbReference type="Pfam" id="PF04349">
    <property type="entry name" value="MdoG"/>
    <property type="match status" value="1"/>
</dbReference>
<dbReference type="AlphaFoldDB" id="A0A1W9HPS8"/>
<dbReference type="GO" id="GO:0030288">
    <property type="term" value="C:outer membrane-bounded periplasmic space"/>
    <property type="evidence" value="ECO:0007669"/>
    <property type="project" value="TreeGrafter"/>
</dbReference>
<dbReference type="InterPro" id="IPR007444">
    <property type="entry name" value="Glucan_biosyn_MdoG_C"/>
</dbReference>
<evidence type="ECO:0000313" key="7">
    <source>
        <dbReference type="EMBL" id="OQW49450.1"/>
    </source>
</evidence>
<dbReference type="PANTHER" id="PTHR30504:SF3">
    <property type="entry name" value="GLUCANS BIOSYNTHESIS PROTEIN D"/>
    <property type="match status" value="1"/>
</dbReference>
<comment type="caution">
    <text evidence="7">The sequence shown here is derived from an EMBL/GenBank/DDBJ whole genome shotgun (WGS) entry which is preliminary data.</text>
</comment>
<dbReference type="GO" id="GO:0051274">
    <property type="term" value="P:beta-glucan biosynthetic process"/>
    <property type="evidence" value="ECO:0007669"/>
    <property type="project" value="TreeGrafter"/>
</dbReference>
<dbReference type="SUPFAM" id="SSF74650">
    <property type="entry name" value="Galactose mutarotase-like"/>
    <property type="match status" value="1"/>
</dbReference>
<dbReference type="Proteomes" id="UP000192872">
    <property type="component" value="Unassembled WGS sequence"/>
</dbReference>
<dbReference type="Gene3D" id="2.70.98.10">
    <property type="match status" value="1"/>
</dbReference>
<dbReference type="SUPFAM" id="SSF81296">
    <property type="entry name" value="E set domains"/>
    <property type="match status" value="1"/>
</dbReference>
<evidence type="ECO:0000256" key="2">
    <source>
        <dbReference type="ARBA" id="ARBA00005001"/>
    </source>
</evidence>
<dbReference type="InterPro" id="IPR014756">
    <property type="entry name" value="Ig_E-set"/>
</dbReference>
<dbReference type="Gene3D" id="2.60.40.10">
    <property type="entry name" value="Immunoglobulins"/>
    <property type="match status" value="1"/>
</dbReference>
<dbReference type="PANTHER" id="PTHR30504">
    <property type="entry name" value="GLUCANS BIOSYNTHESIS PROTEIN"/>
    <property type="match status" value="1"/>
</dbReference>
<organism evidence="7 8">
    <name type="scientific">Candidatus Raskinella chloraquaticus</name>
    <dbReference type="NCBI Taxonomy" id="1951219"/>
    <lineage>
        <taxon>Bacteria</taxon>
        <taxon>Pseudomonadati</taxon>
        <taxon>Pseudomonadota</taxon>
        <taxon>Alphaproteobacteria</taxon>
        <taxon>Hyphomicrobiales</taxon>
        <taxon>Phreatobacteraceae</taxon>
        <taxon>Candidatus Raskinella</taxon>
    </lineage>
</organism>
<dbReference type="RefSeq" id="WP_376802880.1">
    <property type="nucleotide sequence ID" value="NZ_DHHT01000001.1"/>
</dbReference>
<dbReference type="FunFam" id="2.70.98.10:FF:000001">
    <property type="entry name" value="Glucans biosynthesis protein G"/>
    <property type="match status" value="1"/>
</dbReference>
<dbReference type="InterPro" id="IPR014438">
    <property type="entry name" value="Glucan_biosyn_MdoG/MdoD"/>
</dbReference>
<feature type="domain" description="Glucan biosynthesis periplasmic MdoG C-terminal" evidence="6">
    <location>
        <begin position="37"/>
        <end position="518"/>
    </location>
</feature>
<comment type="subcellular location">
    <subcellularLocation>
        <location evidence="1">Periplasm</location>
    </subcellularLocation>
</comment>